<dbReference type="Proteomes" id="UP000463857">
    <property type="component" value="Chromosome"/>
</dbReference>
<gene>
    <name evidence="1" type="ORF">EK0264_07715</name>
</gene>
<dbReference type="KEGG" id="eke:EK0264_07715"/>
<reference evidence="1 2" key="1">
    <citation type="journal article" date="2018" name="Int. J. Syst. Evol. Microbiol.">
        <title>Epidermidibacterium keratini gen. nov., sp. nov., a member of the family Sporichthyaceae, isolated from keratin epidermis.</title>
        <authorList>
            <person name="Lee D.G."/>
            <person name="Trujillo M.E."/>
            <person name="Kang S."/>
            <person name="Nam J.J."/>
            <person name="Kim Y.J."/>
        </authorList>
    </citation>
    <scope>NUCLEOTIDE SEQUENCE [LARGE SCALE GENOMIC DNA]</scope>
    <source>
        <strain evidence="1 2">EPI-7</strain>
    </source>
</reference>
<evidence type="ECO:0000313" key="1">
    <source>
        <dbReference type="EMBL" id="QHC00173.1"/>
    </source>
</evidence>
<sequence>MIMNESGTTATVTILITQIEIDPQNCGPYTTPMAEGMHRVVAHMSVTTDPTLATNSIYPTFQPTPYYFNIVGSDGITENSNMLDGSPCYDWSEQLGADIGPAQSVQGVVELQSRYATGILMFRPIEVDPGGWEWAF</sequence>
<proteinExistence type="predicted"/>
<accession>A0A7L4YMR3</accession>
<dbReference type="EMBL" id="CP047156">
    <property type="protein sequence ID" value="QHC00173.1"/>
    <property type="molecule type" value="Genomic_DNA"/>
</dbReference>
<dbReference type="AlphaFoldDB" id="A0A7L4YMR3"/>
<name>A0A7L4YMR3_9ACTN</name>
<evidence type="ECO:0008006" key="3">
    <source>
        <dbReference type="Google" id="ProtNLM"/>
    </source>
</evidence>
<evidence type="ECO:0000313" key="2">
    <source>
        <dbReference type="Proteomes" id="UP000463857"/>
    </source>
</evidence>
<dbReference type="InParanoid" id="A0A7L4YMR3"/>
<keyword evidence="2" id="KW-1185">Reference proteome</keyword>
<protein>
    <recommendedName>
        <fullName evidence="3">DUF4352 domain-containing protein</fullName>
    </recommendedName>
</protein>
<dbReference type="RefSeq" id="WP_159544393.1">
    <property type="nucleotide sequence ID" value="NZ_CP047156.1"/>
</dbReference>
<organism evidence="1 2">
    <name type="scientific">Epidermidibacterium keratini</name>
    <dbReference type="NCBI Taxonomy" id="1891644"/>
    <lineage>
        <taxon>Bacteria</taxon>
        <taxon>Bacillati</taxon>
        <taxon>Actinomycetota</taxon>
        <taxon>Actinomycetes</taxon>
        <taxon>Sporichthyales</taxon>
        <taxon>Sporichthyaceae</taxon>
        <taxon>Epidermidibacterium</taxon>
    </lineage>
</organism>